<sequence length="384" mass="43204">MRIFEPTMIQQIDIFIHTLLLSAQSQNPVNMTEKLKRLGIDTVSLLAFGYPLNTQVDPKYQFLIDAHTFGNYRVNLFMQFPLLKKIRIYNFLEVFFAKEVRRYFTTIENMIASRVAEDKHVRHDLYSIVADEMNSDGEQYLKDSKIWAEAGFFFPAGGETSSTLLAAAFFYLSRNLSAYDSLAREIRSSFQAGNEIKAGPILASCKYLRACLDETMRMSPPAPGTLWRELSPKDTSTEPWIVDGHIIPPGVQVGVNTYATHHNEEIFPDSFEFKPECWNNSNLSQDQKALMNAAFQPFSIGTRSCAGKAMAYLQSSIALAKTIWYFDFQAASGNLGKLGGGSPSLGKGREREGEYQLYEILSSTHDGPNLVFQSRVDVIGEISN</sequence>
<dbReference type="Gene3D" id="1.10.630.10">
    <property type="entry name" value="Cytochrome P450"/>
    <property type="match status" value="1"/>
</dbReference>
<dbReference type="InterPro" id="IPR050121">
    <property type="entry name" value="Cytochrome_P450_monoxygenase"/>
</dbReference>
<dbReference type="EMBL" id="SKBN01000056">
    <property type="protein sequence ID" value="TGJ84918.1"/>
    <property type="molecule type" value="Genomic_DNA"/>
</dbReference>
<dbReference type="PRINTS" id="PR00463">
    <property type="entry name" value="EP450I"/>
</dbReference>
<dbReference type="InterPro" id="IPR017972">
    <property type="entry name" value="Cyt_P450_CS"/>
</dbReference>
<protein>
    <recommendedName>
        <fullName evidence="9">Cytochrome P450</fullName>
    </recommendedName>
</protein>
<keyword evidence="8" id="KW-1185">Reference proteome</keyword>
<evidence type="ECO:0008006" key="9">
    <source>
        <dbReference type="Google" id="ProtNLM"/>
    </source>
</evidence>
<reference evidence="7 8" key="1">
    <citation type="submission" date="2019-03" db="EMBL/GenBank/DDBJ databases">
        <title>Draft genome sequence of Xylaria hypoxylon DSM 108379, a ubiquitous saprotrophic-parasitic fungi on hardwood.</title>
        <authorList>
            <person name="Buettner E."/>
            <person name="Leonhardt S."/>
            <person name="Gebauer A.M."/>
            <person name="Liers C."/>
            <person name="Hofrichter M."/>
            <person name="Kellner H."/>
        </authorList>
    </citation>
    <scope>NUCLEOTIDE SEQUENCE [LARGE SCALE GENOMIC DNA]</scope>
    <source>
        <strain evidence="7 8">DSM 108379</strain>
    </source>
</reference>
<gene>
    <name evidence="7" type="ORF">E0Z10_g3840</name>
</gene>
<dbReference type="SUPFAM" id="SSF48264">
    <property type="entry name" value="Cytochrome P450"/>
    <property type="match status" value="1"/>
</dbReference>
<dbReference type="AlphaFoldDB" id="A0A4Z0YY86"/>
<dbReference type="GO" id="GO:0005506">
    <property type="term" value="F:iron ion binding"/>
    <property type="evidence" value="ECO:0007669"/>
    <property type="project" value="InterPro"/>
</dbReference>
<dbReference type="InterPro" id="IPR036396">
    <property type="entry name" value="Cyt_P450_sf"/>
</dbReference>
<dbReference type="PRINTS" id="PR00385">
    <property type="entry name" value="P450"/>
</dbReference>
<keyword evidence="6" id="KW-0503">Monooxygenase</keyword>
<proteinExistence type="inferred from homology"/>
<dbReference type="GO" id="GO:0004497">
    <property type="term" value="F:monooxygenase activity"/>
    <property type="evidence" value="ECO:0007669"/>
    <property type="project" value="UniProtKB-KW"/>
</dbReference>
<dbReference type="PANTHER" id="PTHR24305">
    <property type="entry name" value="CYTOCHROME P450"/>
    <property type="match status" value="1"/>
</dbReference>
<dbReference type="Pfam" id="PF00067">
    <property type="entry name" value="p450"/>
    <property type="match status" value="1"/>
</dbReference>
<keyword evidence="6" id="KW-0560">Oxidoreductase</keyword>
<comment type="caution">
    <text evidence="7">The sequence shown here is derived from an EMBL/GenBank/DDBJ whole genome shotgun (WGS) entry which is preliminary data.</text>
</comment>
<evidence type="ECO:0000256" key="4">
    <source>
        <dbReference type="ARBA" id="ARBA00023004"/>
    </source>
</evidence>
<comment type="similarity">
    <text evidence="6">Belongs to the cytochrome P450 family.</text>
</comment>
<dbReference type="STRING" id="37992.A0A4Z0YY86"/>
<dbReference type="PANTHER" id="PTHR24305:SF226">
    <property type="entry name" value="CYTOCHROME P450 MONOOXYGENASE"/>
    <property type="match status" value="1"/>
</dbReference>
<keyword evidence="2 5" id="KW-0349">Heme</keyword>
<dbReference type="OrthoDB" id="1470350at2759"/>
<evidence type="ECO:0000256" key="6">
    <source>
        <dbReference type="RuleBase" id="RU000461"/>
    </source>
</evidence>
<keyword evidence="3 5" id="KW-0479">Metal-binding</keyword>
<evidence type="ECO:0000256" key="3">
    <source>
        <dbReference type="ARBA" id="ARBA00022723"/>
    </source>
</evidence>
<evidence type="ECO:0000256" key="5">
    <source>
        <dbReference type="PIRSR" id="PIRSR602401-1"/>
    </source>
</evidence>
<evidence type="ECO:0000313" key="7">
    <source>
        <dbReference type="EMBL" id="TGJ84918.1"/>
    </source>
</evidence>
<evidence type="ECO:0000313" key="8">
    <source>
        <dbReference type="Proteomes" id="UP000297716"/>
    </source>
</evidence>
<evidence type="ECO:0000256" key="1">
    <source>
        <dbReference type="ARBA" id="ARBA00001971"/>
    </source>
</evidence>
<evidence type="ECO:0000256" key="2">
    <source>
        <dbReference type="ARBA" id="ARBA00022617"/>
    </source>
</evidence>
<name>A0A4Z0YY86_9PEZI</name>
<organism evidence="7 8">
    <name type="scientific">Xylaria hypoxylon</name>
    <dbReference type="NCBI Taxonomy" id="37992"/>
    <lineage>
        <taxon>Eukaryota</taxon>
        <taxon>Fungi</taxon>
        <taxon>Dikarya</taxon>
        <taxon>Ascomycota</taxon>
        <taxon>Pezizomycotina</taxon>
        <taxon>Sordariomycetes</taxon>
        <taxon>Xylariomycetidae</taxon>
        <taxon>Xylariales</taxon>
        <taxon>Xylariaceae</taxon>
        <taxon>Xylaria</taxon>
    </lineage>
</organism>
<comment type="cofactor">
    <cofactor evidence="1 5">
        <name>heme</name>
        <dbReference type="ChEBI" id="CHEBI:30413"/>
    </cofactor>
</comment>
<dbReference type="InterPro" id="IPR002401">
    <property type="entry name" value="Cyt_P450_E_grp-I"/>
</dbReference>
<dbReference type="GO" id="GO:0020037">
    <property type="term" value="F:heme binding"/>
    <property type="evidence" value="ECO:0007669"/>
    <property type="project" value="InterPro"/>
</dbReference>
<dbReference type="PROSITE" id="PS00086">
    <property type="entry name" value="CYTOCHROME_P450"/>
    <property type="match status" value="1"/>
</dbReference>
<accession>A0A4Z0YY86</accession>
<keyword evidence="4 5" id="KW-0408">Iron</keyword>
<dbReference type="Proteomes" id="UP000297716">
    <property type="component" value="Unassembled WGS sequence"/>
</dbReference>
<feature type="binding site" description="axial binding residue" evidence="5">
    <location>
        <position position="305"/>
    </location>
    <ligand>
        <name>heme</name>
        <dbReference type="ChEBI" id="CHEBI:30413"/>
    </ligand>
    <ligandPart>
        <name>Fe</name>
        <dbReference type="ChEBI" id="CHEBI:18248"/>
    </ligandPart>
</feature>
<dbReference type="GO" id="GO:0016705">
    <property type="term" value="F:oxidoreductase activity, acting on paired donors, with incorporation or reduction of molecular oxygen"/>
    <property type="evidence" value="ECO:0007669"/>
    <property type="project" value="InterPro"/>
</dbReference>
<dbReference type="InterPro" id="IPR001128">
    <property type="entry name" value="Cyt_P450"/>
</dbReference>